<dbReference type="EMBL" id="QGKV02000299">
    <property type="protein sequence ID" value="KAF3590210.1"/>
    <property type="molecule type" value="Genomic_DNA"/>
</dbReference>
<keyword evidence="2" id="KW-1185">Reference proteome</keyword>
<reference evidence="1 2" key="1">
    <citation type="journal article" date="2020" name="BMC Genomics">
        <title>Intraspecific diversification of the crop wild relative Brassica cretica Lam. using demographic model selection.</title>
        <authorList>
            <person name="Kioukis A."/>
            <person name="Michalopoulou V.A."/>
            <person name="Briers L."/>
            <person name="Pirintsos S."/>
            <person name="Studholme D.J."/>
            <person name="Pavlidis P."/>
            <person name="Sarris P.F."/>
        </authorList>
    </citation>
    <scope>NUCLEOTIDE SEQUENCE [LARGE SCALE GENOMIC DNA]</scope>
    <source>
        <strain evidence="2">cv. PFS-1207/04</strain>
    </source>
</reference>
<gene>
    <name evidence="1" type="ORF">DY000_02023439</name>
</gene>
<protein>
    <recommendedName>
        <fullName evidence="3">Reverse transcriptase zinc-binding domain-containing protein</fullName>
    </recommendedName>
</protein>
<evidence type="ECO:0008006" key="3">
    <source>
        <dbReference type="Google" id="ProtNLM"/>
    </source>
</evidence>
<evidence type="ECO:0000313" key="2">
    <source>
        <dbReference type="Proteomes" id="UP000266723"/>
    </source>
</evidence>
<organism evidence="1 2">
    <name type="scientific">Brassica cretica</name>
    <name type="common">Mustard</name>
    <dbReference type="NCBI Taxonomy" id="69181"/>
    <lineage>
        <taxon>Eukaryota</taxon>
        <taxon>Viridiplantae</taxon>
        <taxon>Streptophyta</taxon>
        <taxon>Embryophyta</taxon>
        <taxon>Tracheophyta</taxon>
        <taxon>Spermatophyta</taxon>
        <taxon>Magnoliopsida</taxon>
        <taxon>eudicotyledons</taxon>
        <taxon>Gunneridae</taxon>
        <taxon>Pentapetalae</taxon>
        <taxon>rosids</taxon>
        <taxon>malvids</taxon>
        <taxon>Brassicales</taxon>
        <taxon>Brassicaceae</taxon>
        <taxon>Brassiceae</taxon>
        <taxon>Brassica</taxon>
    </lineage>
</organism>
<comment type="caution">
    <text evidence="1">The sequence shown here is derived from an EMBL/GenBank/DDBJ whole genome shotgun (WGS) entry which is preliminary data.</text>
</comment>
<accession>A0ABQ7E0P8</accession>
<name>A0ABQ7E0P8_BRACR</name>
<dbReference type="Proteomes" id="UP000266723">
    <property type="component" value="Unassembled WGS sequence"/>
</dbReference>
<evidence type="ECO:0000313" key="1">
    <source>
        <dbReference type="EMBL" id="KAF3590210.1"/>
    </source>
</evidence>
<proteinExistence type="predicted"/>
<sequence>MRTLAFQFIRVEVGNGARAFLWHDDWLRAGKLIKVTGAVGTHYLGMVRSARVCDAVLQ</sequence>